<evidence type="ECO:0000313" key="2">
    <source>
        <dbReference type="Proteomes" id="UP000325779"/>
    </source>
</evidence>
<dbReference type="Proteomes" id="UP000325779">
    <property type="component" value="Unassembled WGS sequence"/>
</dbReference>
<protein>
    <submittedName>
        <fullName evidence="1">Uncharacterized protein</fullName>
    </submittedName>
</protein>
<dbReference type="AlphaFoldDB" id="A0ABD7VHI7"/>
<name>A0ABD7VHI7_PSEFL</name>
<sequence length="70" mass="7733">MRDHRFEATNQLVLALSTGIETLITLGNRVVHALIKTGFEVQPIKLGQTAPITSVKTVAPHQTERHGHRP</sequence>
<evidence type="ECO:0000313" key="1">
    <source>
        <dbReference type="EMBL" id="VVP08508.1"/>
    </source>
</evidence>
<accession>A0ABD7VHI7</accession>
<organism evidence="1 2">
    <name type="scientific">Pseudomonas fluorescens</name>
    <dbReference type="NCBI Taxonomy" id="294"/>
    <lineage>
        <taxon>Bacteria</taxon>
        <taxon>Pseudomonadati</taxon>
        <taxon>Pseudomonadota</taxon>
        <taxon>Gammaproteobacteria</taxon>
        <taxon>Pseudomonadales</taxon>
        <taxon>Pseudomonadaceae</taxon>
        <taxon>Pseudomonas</taxon>
    </lineage>
</organism>
<gene>
    <name evidence="1" type="ORF">PS732_03246</name>
</gene>
<reference evidence="1 2" key="1">
    <citation type="submission" date="2019-09" db="EMBL/GenBank/DDBJ databases">
        <authorList>
            <person name="Chandra G."/>
            <person name="Truman W A."/>
        </authorList>
    </citation>
    <scope>NUCLEOTIDE SEQUENCE [LARGE SCALE GENOMIC DNA]</scope>
    <source>
        <strain evidence="1">PS732</strain>
    </source>
</reference>
<proteinExistence type="predicted"/>
<comment type="caution">
    <text evidence="1">The sequence shown here is derived from an EMBL/GenBank/DDBJ whole genome shotgun (WGS) entry which is preliminary data.</text>
</comment>
<dbReference type="EMBL" id="CABVIJ010000014">
    <property type="protein sequence ID" value="VVP08508.1"/>
    <property type="molecule type" value="Genomic_DNA"/>
</dbReference>